<dbReference type="Proteomes" id="UP000294614">
    <property type="component" value="Unassembled WGS sequence"/>
</dbReference>
<dbReference type="GO" id="GO:0005829">
    <property type="term" value="C:cytosol"/>
    <property type="evidence" value="ECO:0007669"/>
    <property type="project" value="TreeGrafter"/>
</dbReference>
<dbReference type="AlphaFoldDB" id="A0A4V2PSE1"/>
<comment type="caution">
    <text evidence="1">The sequence shown here is derived from an EMBL/GenBank/DDBJ whole genome shotgun (WGS) entry which is preliminary data.</text>
</comment>
<dbReference type="Gene3D" id="2.60.120.370">
    <property type="entry name" value="YhcH/YjgK/YiaL"/>
    <property type="match status" value="1"/>
</dbReference>
<dbReference type="SUPFAM" id="SSF51197">
    <property type="entry name" value="Clavaminate synthase-like"/>
    <property type="match status" value="1"/>
</dbReference>
<protein>
    <submittedName>
        <fullName evidence="1">YhcH/YjgK/YiaL family protein</fullName>
    </submittedName>
</protein>
<evidence type="ECO:0000313" key="2">
    <source>
        <dbReference type="Proteomes" id="UP000294614"/>
    </source>
</evidence>
<dbReference type="InterPro" id="IPR004375">
    <property type="entry name" value="NanQ/TabA/YiaL"/>
</dbReference>
<proteinExistence type="predicted"/>
<dbReference type="NCBIfam" id="TIGR00022">
    <property type="entry name" value="YhcH/YjgK/YiaL family protein"/>
    <property type="match status" value="1"/>
</dbReference>
<sequence>MAIVTVLDELINACADETVKKYLLSLKDEKSDAVRRIRSFSQPTFERFQITDSIFAIEQSFDTKDRELCFFESHRNYIDIQIIIDGSEQMELCRIEKLETDVPFDAGKDLIKYKLTDNASKLAFSGFDCAVYFPADAHLCVAKLGETSTVYKTVLKVPADGTFQAIFPNTFA</sequence>
<organism evidence="1 2">
    <name type="scientific">Seleniivibrio woodruffii</name>
    <dbReference type="NCBI Taxonomy" id="1078050"/>
    <lineage>
        <taxon>Bacteria</taxon>
        <taxon>Pseudomonadati</taxon>
        <taxon>Deferribacterota</taxon>
        <taxon>Deferribacteres</taxon>
        <taxon>Deferribacterales</taxon>
        <taxon>Geovibrionaceae</taxon>
        <taxon>Seleniivibrio</taxon>
    </lineage>
</organism>
<dbReference type="OrthoDB" id="9792756at2"/>
<dbReference type="InterPro" id="IPR037012">
    <property type="entry name" value="NanQ/TabA/YiaL_sf"/>
</dbReference>
<gene>
    <name evidence="1" type="ORF">C8D98_0540</name>
</gene>
<dbReference type="Pfam" id="PF04074">
    <property type="entry name" value="DUF386"/>
    <property type="match status" value="1"/>
</dbReference>
<dbReference type="PANTHER" id="PTHR34986:SF1">
    <property type="entry name" value="PROTEIN YIAL"/>
    <property type="match status" value="1"/>
</dbReference>
<keyword evidence="2" id="KW-1185">Reference proteome</keyword>
<evidence type="ECO:0000313" key="1">
    <source>
        <dbReference type="EMBL" id="TCK62031.1"/>
    </source>
</evidence>
<accession>A0A4V2PSE1</accession>
<dbReference type="PANTHER" id="PTHR34986">
    <property type="entry name" value="EVOLVED BETA-GALACTOSIDASE SUBUNIT BETA"/>
    <property type="match status" value="1"/>
</dbReference>
<dbReference type="RefSeq" id="WP_132871774.1">
    <property type="nucleotide sequence ID" value="NZ_SMGG01000003.1"/>
</dbReference>
<reference evidence="1 2" key="1">
    <citation type="submission" date="2019-03" db="EMBL/GenBank/DDBJ databases">
        <title>Genomic Encyclopedia of Type Strains, Phase IV (KMG-IV): sequencing the most valuable type-strain genomes for metagenomic binning, comparative biology and taxonomic classification.</title>
        <authorList>
            <person name="Goeker M."/>
        </authorList>
    </citation>
    <scope>NUCLEOTIDE SEQUENCE [LARGE SCALE GENOMIC DNA]</scope>
    <source>
        <strain evidence="1 2">DSM 24984</strain>
    </source>
</reference>
<dbReference type="EMBL" id="SMGG01000003">
    <property type="protein sequence ID" value="TCK62031.1"/>
    <property type="molecule type" value="Genomic_DNA"/>
</dbReference>
<name>A0A4V2PSE1_9BACT</name>